<feature type="compositionally biased region" description="Polar residues" evidence="2">
    <location>
        <begin position="83"/>
        <end position="104"/>
    </location>
</feature>
<evidence type="ECO:0000259" key="4">
    <source>
        <dbReference type="Pfam" id="PF24883"/>
    </source>
</evidence>
<feature type="domain" description="GPI inositol-deacylase winged helix" evidence="3">
    <location>
        <begin position="693"/>
        <end position="764"/>
    </location>
</feature>
<protein>
    <recommendedName>
        <fullName evidence="7">GPI inositol-deacylase</fullName>
    </recommendedName>
</protein>
<evidence type="ECO:0000313" key="6">
    <source>
        <dbReference type="Proteomes" id="UP001152607"/>
    </source>
</evidence>
<dbReference type="InterPro" id="IPR015943">
    <property type="entry name" value="WD40/YVTN_repeat-like_dom_sf"/>
</dbReference>
<dbReference type="Proteomes" id="UP001152607">
    <property type="component" value="Unassembled WGS sequence"/>
</dbReference>
<feature type="domain" description="Nephrocystin 3-like N-terminal" evidence="4">
    <location>
        <begin position="420"/>
        <end position="580"/>
    </location>
</feature>
<feature type="compositionally biased region" description="Basic residues" evidence="2">
    <location>
        <begin position="1"/>
        <end position="13"/>
    </location>
</feature>
<dbReference type="InterPro" id="IPR056884">
    <property type="entry name" value="NPHP3-like_N"/>
</dbReference>
<dbReference type="SUPFAM" id="SSF53474">
    <property type="entry name" value="alpha/beta-Hydrolases"/>
    <property type="match status" value="1"/>
</dbReference>
<dbReference type="OrthoDB" id="194358at2759"/>
<dbReference type="Pfam" id="PF24883">
    <property type="entry name" value="NPHP3_N"/>
    <property type="match status" value="1"/>
</dbReference>
<dbReference type="InterPro" id="IPR054471">
    <property type="entry name" value="GPIID_WHD"/>
</dbReference>
<evidence type="ECO:0008006" key="7">
    <source>
        <dbReference type="Google" id="ProtNLM"/>
    </source>
</evidence>
<keyword evidence="6" id="KW-1185">Reference proteome</keyword>
<comment type="caution">
    <text evidence="5">The sequence shown here is derived from an EMBL/GenBank/DDBJ whole genome shotgun (WGS) entry which is preliminary data.</text>
</comment>
<dbReference type="Pfam" id="PF00400">
    <property type="entry name" value="WD40"/>
    <property type="match status" value="1"/>
</dbReference>
<accession>A0A9W4UHI0</accession>
<dbReference type="Gene3D" id="3.40.50.1820">
    <property type="entry name" value="alpha/beta hydrolase"/>
    <property type="match status" value="1"/>
</dbReference>
<dbReference type="SMART" id="SM00320">
    <property type="entry name" value="WD40"/>
    <property type="match status" value="3"/>
</dbReference>
<evidence type="ECO:0000259" key="3">
    <source>
        <dbReference type="Pfam" id="PF22939"/>
    </source>
</evidence>
<dbReference type="Gene3D" id="3.40.50.300">
    <property type="entry name" value="P-loop containing nucleotide triphosphate hydrolases"/>
    <property type="match status" value="1"/>
</dbReference>
<dbReference type="SUPFAM" id="SSF52540">
    <property type="entry name" value="P-loop containing nucleoside triphosphate hydrolases"/>
    <property type="match status" value="1"/>
</dbReference>
<dbReference type="PANTHER" id="PTHR10039:SF16">
    <property type="entry name" value="GPI INOSITOL-DEACYLASE"/>
    <property type="match status" value="1"/>
</dbReference>
<evidence type="ECO:0000256" key="1">
    <source>
        <dbReference type="ARBA" id="ARBA00022737"/>
    </source>
</evidence>
<feature type="compositionally biased region" description="Low complexity" evidence="2">
    <location>
        <begin position="51"/>
        <end position="67"/>
    </location>
</feature>
<dbReference type="EMBL" id="CAOQHR010000006">
    <property type="protein sequence ID" value="CAI6336638.1"/>
    <property type="molecule type" value="Genomic_DNA"/>
</dbReference>
<dbReference type="SUPFAM" id="SSF82171">
    <property type="entry name" value="DPP6 N-terminal domain-like"/>
    <property type="match status" value="1"/>
</dbReference>
<dbReference type="Gene3D" id="2.130.10.10">
    <property type="entry name" value="YVTN repeat-like/Quinoprotein amine dehydrogenase"/>
    <property type="match status" value="3"/>
</dbReference>
<reference evidence="5" key="1">
    <citation type="submission" date="2023-01" db="EMBL/GenBank/DDBJ databases">
        <authorList>
            <person name="Van Ghelder C."/>
            <person name="Rancurel C."/>
        </authorList>
    </citation>
    <scope>NUCLEOTIDE SEQUENCE</scope>
    <source>
        <strain evidence="5">CNCM I-4278</strain>
    </source>
</reference>
<evidence type="ECO:0000256" key="2">
    <source>
        <dbReference type="SAM" id="MobiDB-lite"/>
    </source>
</evidence>
<dbReference type="InterPro" id="IPR001680">
    <property type="entry name" value="WD40_rpt"/>
</dbReference>
<feature type="compositionally biased region" description="Polar residues" evidence="2">
    <location>
        <begin position="22"/>
        <end position="37"/>
    </location>
</feature>
<dbReference type="InterPro" id="IPR029058">
    <property type="entry name" value="AB_hydrolase_fold"/>
</dbReference>
<dbReference type="SUPFAM" id="SSF50998">
    <property type="entry name" value="Quinoprotein alcohol dehydrogenase-like"/>
    <property type="match status" value="1"/>
</dbReference>
<gene>
    <name evidence="5" type="ORF">PDIGIT_LOCUS9742</name>
</gene>
<proteinExistence type="predicted"/>
<evidence type="ECO:0000313" key="5">
    <source>
        <dbReference type="EMBL" id="CAI6336638.1"/>
    </source>
</evidence>
<dbReference type="Pfam" id="PF22939">
    <property type="entry name" value="WHD_GPIID"/>
    <property type="match status" value="1"/>
</dbReference>
<keyword evidence="1" id="KW-0677">Repeat</keyword>
<dbReference type="InterPro" id="IPR011047">
    <property type="entry name" value="Quinoprotein_ADH-like_sf"/>
</dbReference>
<dbReference type="InterPro" id="IPR027417">
    <property type="entry name" value="P-loop_NTPase"/>
</dbReference>
<dbReference type="PANTHER" id="PTHR10039">
    <property type="entry name" value="AMELOGENIN"/>
    <property type="match status" value="1"/>
</dbReference>
<name>A0A9W4UHI0_9PLEO</name>
<feature type="region of interest" description="Disordered" evidence="2">
    <location>
        <begin position="1"/>
        <end position="104"/>
    </location>
</feature>
<sequence>MWRFKRKKSRAQKHAGDIAGASGNSSPSAHSPTTLSPQGAAHPETSSSAILPLRLPSTTTLSPLSSPDAVVTPPSHQKRETSDTSITPISLPQPNQNLTDSQTYEPLGDPIGLTVLYQPEISPSIDIVFVHGLGGTSRTTWSKGKNFDNCWPEKWLPAEVGIQSARILTFGYDANFASVKSTLATGIMNFAKSLLYYMKFGKNEQLEDLNLGQRPIIFIVHSMGGLVVKQAYVLGQHDPNYAEIVKTISAIIFLATPHRGSNLAKILGRILTVSTFNHNPKQYVADLKNGSPLIEALNEQFRHLAPKLDIFSFYETLPTGIGPKKMMIVEQHSATLGHNTEITKSMVADHHTICKYDGVKDVNYISVRSALKSLITSIFPRGHTKRIQSDDNMRSIEALLSVTESYSDDLDFFRTRWTEGTCQWILADASYQSWYEDEETSILWLHARPASGKSILSSFIIDQLLESSFCAYFFFRFGIQSKRSMSTCLRTIAYQIAERIPSFRHELSNLRIPSKSLEKADVRTIWEKVFLDLLFKMRINVTMYWVIDALDESENSQVFVEMMRGVSKASFPIKILLVSRQTSELVQTFERLSRDMRVCYLPIEHTSSDIQICVKKEVQYIHTDDDFKDQIIQRLVNAAQGNFLWASLVLGEVVKCNTEEDLEDTLRGIPSGMENLYERMERMIIEKIPPHQQSLGQMILSWAVCSRRPLLLKELDQALRPEFSIMTELNVIINRVCGQFLVVDASNRLIMVHQTARDHIISTDSKLGVRVPEAHEILFEKCLYVIDEKRLRRDSSHKLLSTKSPDYTEFIRYAMTSWNYHLNLTALDSEVPIKLMADFLRNSSVLAWIAWLANKNLLKVLVYSSRALTKFAARERKRYANIAPFNQPNQDLDLIESWATDLLKLIGRFGPNLVANPDAIYHQIPPFCPANSAISRHFGQKGSQTLPVMVSGVSKENWDDRLAKLSIGSGSQALLVACAGDHIAVADGKGQIVLYNAATFEVKRVLKHAGIVCAMAFSASSKFLATYGFATTHVWSVNTGQIRQRIINPRGSTALTMVFTEGDTKLMAGCSDRLLRFAALSEPEPDWVVLHPNLLKDDTVLDRPVSKVPWRIAFNDDANYVAVAYRDFPMSVWSLDDDNPKLIGRAMRSREYAGNAWTVVDQVIWHPDSDEVLGLYLGGHVFRWDPFQNTQQEIQADATILASSPDSQFFATGDRNGTIKIFDFSQFVLVYQLSCEHLINGICFSPDGKRLYDIRQHFCNVWEPTTLVQASGRNEQDIETESEVLSVSTLTVTENFEELRDQITAIGVQFNGHYQAIGNEIGLVSIVDTASPDCHATAVWQAPVKLPIGHLDWSEDGNYLACSELTGRVVVKKLQLAPKTMWTVTHHFAVKLTVDSEGIQGILLNKNGSLLMIKNGPNVTIWSPGDGSRLATEIIALSAPNTKWTKHPKDANLLLAFSPSGLSVHRFEDLAMVAHYDMEHPQVHSIGQDAEADEEQTGELKVESLHVASDGLSCLVDLIHTTAKSETRLTVLCEIPQLSSPIMASGPAVPHDIQVEIERPLAILQKQRLIYLDKGNWICSYRLHSKSTTSKAQQHYFLPKDWMDIECLKHCALIADGKLLMPHNGELAVIECNEMNFW</sequence>
<organism evidence="5 6">
    <name type="scientific">Periconia digitata</name>
    <dbReference type="NCBI Taxonomy" id="1303443"/>
    <lineage>
        <taxon>Eukaryota</taxon>
        <taxon>Fungi</taxon>
        <taxon>Dikarya</taxon>
        <taxon>Ascomycota</taxon>
        <taxon>Pezizomycotina</taxon>
        <taxon>Dothideomycetes</taxon>
        <taxon>Pleosporomycetidae</taxon>
        <taxon>Pleosporales</taxon>
        <taxon>Massarineae</taxon>
        <taxon>Periconiaceae</taxon>
        <taxon>Periconia</taxon>
    </lineage>
</organism>